<gene>
    <name evidence="9" type="ORF">ATJ78_0538</name>
</gene>
<dbReference type="SUPFAM" id="SSF88659">
    <property type="entry name" value="Sigma3 and sigma4 domains of RNA polymerase sigma factors"/>
    <property type="match status" value="1"/>
</dbReference>
<dbReference type="SUPFAM" id="SSF88946">
    <property type="entry name" value="Sigma2 domain of RNA polymerase sigma factors"/>
    <property type="match status" value="1"/>
</dbReference>
<dbReference type="GO" id="GO:0006352">
    <property type="term" value="P:DNA-templated transcription initiation"/>
    <property type="evidence" value="ECO:0007669"/>
    <property type="project" value="InterPro"/>
</dbReference>
<evidence type="ECO:0000259" key="7">
    <source>
        <dbReference type="Pfam" id="PF08281"/>
    </source>
</evidence>
<feature type="domain" description="RNA polymerase sigma-70 region 2" evidence="6">
    <location>
        <begin position="7"/>
        <end position="70"/>
    </location>
</feature>
<dbReference type="Pfam" id="PF08281">
    <property type="entry name" value="Sigma70_r4_2"/>
    <property type="match status" value="1"/>
</dbReference>
<evidence type="ECO:0000256" key="3">
    <source>
        <dbReference type="ARBA" id="ARBA00023015"/>
    </source>
</evidence>
<dbReference type="InterPro" id="IPR013325">
    <property type="entry name" value="RNA_pol_sigma_r2"/>
</dbReference>
<dbReference type="Gene3D" id="3.10.450.50">
    <property type="match status" value="1"/>
</dbReference>
<evidence type="ECO:0000259" key="8">
    <source>
        <dbReference type="Pfam" id="PF12680"/>
    </source>
</evidence>
<dbReference type="InterPro" id="IPR007627">
    <property type="entry name" value="RNA_pol_sigma70_r2"/>
</dbReference>
<dbReference type="InterPro" id="IPR036388">
    <property type="entry name" value="WH-like_DNA-bd_sf"/>
</dbReference>
<dbReference type="Gene3D" id="1.10.1740.10">
    <property type="match status" value="1"/>
</dbReference>
<proteinExistence type="inferred from homology"/>
<dbReference type="InterPro" id="IPR032710">
    <property type="entry name" value="NTF2-like_dom_sf"/>
</dbReference>
<sequence>MNPTERFERERPRLRAAAYRMLGSLAEADDAVQDAWLRLNASDTTDIRNLGAWLMTATSRVCLNMLRTRRTRGETALDARMPDPIVVSSTADPELSAEQGEAVSMALMVVMETLSPTERVAFVLHDMFTVPFDEIATLVEKTPDAVRQLASRARRRVRTRETQGHADAAEQRRVVRAFFAASRDGDIDGLLAVLAPDVVLRSDGGARRREQSVVLEGAQTVASQAAMYMELAPHVRFVSINGAEGAAVVVQGRVVSLMSFTVVDDRVVAIDVLADPERLPGVTRSITE</sequence>
<evidence type="ECO:0000313" key="10">
    <source>
        <dbReference type="Proteomes" id="UP000221369"/>
    </source>
</evidence>
<protein>
    <submittedName>
        <fullName evidence="9">RNA polymerase ECF family sigma subunit</fullName>
    </submittedName>
</protein>
<feature type="domain" description="RNA polymerase sigma factor 70 region 4 type 2" evidence="7">
    <location>
        <begin position="105"/>
        <end position="156"/>
    </location>
</feature>
<dbReference type="InterPro" id="IPR037401">
    <property type="entry name" value="SnoaL-like"/>
</dbReference>
<dbReference type="PANTHER" id="PTHR30173:SF43">
    <property type="entry name" value="ECF RNA POLYMERASE SIGMA FACTOR SIGI-RELATED"/>
    <property type="match status" value="1"/>
</dbReference>
<dbReference type="InterPro" id="IPR052704">
    <property type="entry name" value="ECF_Sigma-70_Domain"/>
</dbReference>
<dbReference type="InterPro" id="IPR013249">
    <property type="entry name" value="RNA_pol_sigma70_r4_t2"/>
</dbReference>
<dbReference type="AlphaFoldDB" id="A0A2A9DS62"/>
<dbReference type="PANTHER" id="PTHR30173">
    <property type="entry name" value="SIGMA 19 FACTOR"/>
    <property type="match status" value="1"/>
</dbReference>
<keyword evidence="10" id="KW-1185">Reference proteome</keyword>
<evidence type="ECO:0000256" key="5">
    <source>
        <dbReference type="ARBA" id="ARBA00023163"/>
    </source>
</evidence>
<feature type="domain" description="SnoaL-like" evidence="8">
    <location>
        <begin position="175"/>
        <end position="255"/>
    </location>
</feature>
<dbReference type="GO" id="GO:0016987">
    <property type="term" value="F:sigma factor activity"/>
    <property type="evidence" value="ECO:0007669"/>
    <property type="project" value="UniProtKB-KW"/>
</dbReference>
<dbReference type="GO" id="GO:0003677">
    <property type="term" value="F:DNA binding"/>
    <property type="evidence" value="ECO:0007669"/>
    <property type="project" value="InterPro"/>
</dbReference>
<evidence type="ECO:0000256" key="1">
    <source>
        <dbReference type="ARBA" id="ARBA00010641"/>
    </source>
</evidence>
<comment type="subunit">
    <text evidence="2">Interacts transiently with the RNA polymerase catalytic core formed by RpoA, RpoB, RpoC and RpoZ (2 alpha, 1 beta, 1 beta' and 1 omega subunit) to form the RNA polymerase holoenzyme that can initiate transcription.</text>
</comment>
<dbReference type="InterPro" id="IPR013324">
    <property type="entry name" value="RNA_pol_sigma_r3/r4-like"/>
</dbReference>
<comment type="caution">
    <text evidence="9">The sequence shown here is derived from an EMBL/GenBank/DDBJ whole genome shotgun (WGS) entry which is preliminary data.</text>
</comment>
<comment type="similarity">
    <text evidence="1">Belongs to the sigma-70 factor family. ECF subfamily.</text>
</comment>
<evidence type="ECO:0000313" key="9">
    <source>
        <dbReference type="EMBL" id="PFG29627.1"/>
    </source>
</evidence>
<keyword evidence="4" id="KW-0731">Sigma factor</keyword>
<reference evidence="9 10" key="1">
    <citation type="submission" date="2017-10" db="EMBL/GenBank/DDBJ databases">
        <title>Sequencing the genomes of 1000 actinobacteria strains.</title>
        <authorList>
            <person name="Klenk H.-P."/>
        </authorList>
    </citation>
    <scope>NUCLEOTIDE SEQUENCE [LARGE SCALE GENOMIC DNA]</scope>
    <source>
        <strain evidence="9 10">DSM 21798</strain>
    </source>
</reference>
<evidence type="ECO:0000256" key="2">
    <source>
        <dbReference type="ARBA" id="ARBA00011344"/>
    </source>
</evidence>
<evidence type="ECO:0000256" key="4">
    <source>
        <dbReference type="ARBA" id="ARBA00023082"/>
    </source>
</evidence>
<dbReference type="Proteomes" id="UP000221369">
    <property type="component" value="Unassembled WGS sequence"/>
</dbReference>
<name>A0A2A9DS62_9MICO</name>
<dbReference type="Pfam" id="PF12680">
    <property type="entry name" value="SnoaL_2"/>
    <property type="match status" value="1"/>
</dbReference>
<dbReference type="InterPro" id="IPR014284">
    <property type="entry name" value="RNA_pol_sigma-70_dom"/>
</dbReference>
<dbReference type="NCBIfam" id="TIGR02937">
    <property type="entry name" value="sigma70-ECF"/>
    <property type="match status" value="1"/>
</dbReference>
<keyword evidence="3" id="KW-0805">Transcription regulation</keyword>
<dbReference type="EMBL" id="PDJE01000001">
    <property type="protein sequence ID" value="PFG29627.1"/>
    <property type="molecule type" value="Genomic_DNA"/>
</dbReference>
<keyword evidence="5" id="KW-0804">Transcription</keyword>
<accession>A0A2A9DS62</accession>
<dbReference type="SUPFAM" id="SSF54427">
    <property type="entry name" value="NTF2-like"/>
    <property type="match status" value="1"/>
</dbReference>
<evidence type="ECO:0000259" key="6">
    <source>
        <dbReference type="Pfam" id="PF04542"/>
    </source>
</evidence>
<dbReference type="RefSeq" id="WP_098406183.1">
    <property type="nucleotide sequence ID" value="NZ_PDJE01000001.1"/>
</dbReference>
<organism evidence="9 10">
    <name type="scientific">Paramicrobacterium agarici</name>
    <dbReference type="NCBI Taxonomy" id="630514"/>
    <lineage>
        <taxon>Bacteria</taxon>
        <taxon>Bacillati</taxon>
        <taxon>Actinomycetota</taxon>
        <taxon>Actinomycetes</taxon>
        <taxon>Micrococcales</taxon>
        <taxon>Microbacteriaceae</taxon>
        <taxon>Paramicrobacterium</taxon>
    </lineage>
</organism>
<dbReference type="Pfam" id="PF04542">
    <property type="entry name" value="Sigma70_r2"/>
    <property type="match status" value="1"/>
</dbReference>
<dbReference type="Gene3D" id="1.10.10.10">
    <property type="entry name" value="Winged helix-like DNA-binding domain superfamily/Winged helix DNA-binding domain"/>
    <property type="match status" value="1"/>
</dbReference>